<gene>
    <name evidence="13" type="ORF">B4U79_00707</name>
    <name evidence="14" type="ORF">B4U79_11665</name>
</gene>
<dbReference type="PROSITE" id="PS00107">
    <property type="entry name" value="PROTEIN_KINASE_ATP"/>
    <property type="match status" value="1"/>
</dbReference>
<evidence type="ECO:0000256" key="7">
    <source>
        <dbReference type="ARBA" id="ARBA00047899"/>
    </source>
</evidence>
<dbReference type="Gene3D" id="6.10.140.1120">
    <property type="match status" value="1"/>
</dbReference>
<evidence type="ECO:0000256" key="3">
    <source>
        <dbReference type="ARBA" id="ARBA00022741"/>
    </source>
</evidence>
<feature type="compositionally biased region" description="Low complexity" evidence="10">
    <location>
        <begin position="506"/>
        <end position="521"/>
    </location>
</feature>
<dbReference type="EMBL" id="NCKU01002476">
    <property type="protein sequence ID" value="RWS09506.1"/>
    <property type="molecule type" value="Genomic_DNA"/>
</dbReference>
<keyword evidence="3 9" id="KW-0547">Nucleotide-binding</keyword>
<feature type="binding site" evidence="9">
    <location>
        <position position="666"/>
    </location>
    <ligand>
        <name>ATP</name>
        <dbReference type="ChEBI" id="CHEBI:30616"/>
    </ligand>
</feature>
<keyword evidence="2" id="KW-0479">Metal-binding</keyword>
<dbReference type="InterPro" id="IPR025561">
    <property type="entry name" value="KSR_SAM-like_dom"/>
</dbReference>
<feature type="compositionally biased region" description="Polar residues" evidence="10">
    <location>
        <begin position="211"/>
        <end position="238"/>
    </location>
</feature>
<dbReference type="Gene3D" id="3.30.200.20">
    <property type="entry name" value="Phosphorylase Kinase, domain 1"/>
    <property type="match status" value="1"/>
</dbReference>
<dbReference type="Gene3D" id="1.10.150.50">
    <property type="entry name" value="Transcription Factor, Ets-1"/>
    <property type="match status" value="1"/>
</dbReference>
<reference evidence="14 15" key="1">
    <citation type="journal article" date="2018" name="Gigascience">
        <title>Genomes of trombidid mites reveal novel predicted allergens and laterally-transferred genes associated with secondary metabolism.</title>
        <authorList>
            <person name="Dong X."/>
            <person name="Chaisiri K."/>
            <person name="Xia D."/>
            <person name="Armstrong S.D."/>
            <person name="Fang Y."/>
            <person name="Donnelly M.J."/>
            <person name="Kadowaki T."/>
            <person name="McGarry J.W."/>
            <person name="Darby A.C."/>
            <person name="Makepeace B.L."/>
        </authorList>
    </citation>
    <scope>NUCLEOTIDE SEQUENCE [LARGE SCALE GENOMIC DNA]</scope>
    <source>
        <strain evidence="14">UoL-WK</strain>
    </source>
</reference>
<dbReference type="Pfam" id="PF13543">
    <property type="entry name" value="SAM_KSR1"/>
    <property type="match status" value="1"/>
</dbReference>
<keyword evidence="15" id="KW-1185">Reference proteome</keyword>
<dbReference type="Gene3D" id="1.10.510.10">
    <property type="entry name" value="Transferase(Phosphotransferase) domain 1"/>
    <property type="match status" value="1"/>
</dbReference>
<keyword evidence="6 9" id="KW-0067">ATP-binding</keyword>
<dbReference type="EMBL" id="NCKU01002778">
    <property type="protein sequence ID" value="RWS08806.1"/>
    <property type="molecule type" value="Genomic_DNA"/>
</dbReference>
<dbReference type="PROSITE" id="PS00479">
    <property type="entry name" value="ZF_DAG_PE_1"/>
    <property type="match status" value="1"/>
</dbReference>
<evidence type="ECO:0000256" key="8">
    <source>
        <dbReference type="ARBA" id="ARBA00048679"/>
    </source>
</evidence>
<comment type="catalytic activity">
    <reaction evidence="7">
        <text>L-threonyl-[protein] + ATP = O-phospho-L-threonyl-[protein] + ADP + H(+)</text>
        <dbReference type="Rhea" id="RHEA:46608"/>
        <dbReference type="Rhea" id="RHEA-COMP:11060"/>
        <dbReference type="Rhea" id="RHEA-COMP:11605"/>
        <dbReference type="ChEBI" id="CHEBI:15378"/>
        <dbReference type="ChEBI" id="CHEBI:30013"/>
        <dbReference type="ChEBI" id="CHEBI:30616"/>
        <dbReference type="ChEBI" id="CHEBI:61977"/>
        <dbReference type="ChEBI" id="CHEBI:456216"/>
        <dbReference type="EC" id="2.7.11.1"/>
    </reaction>
</comment>
<evidence type="ECO:0000313" key="14">
    <source>
        <dbReference type="EMBL" id="RWS09506.1"/>
    </source>
</evidence>
<dbReference type="GO" id="GO:0005524">
    <property type="term" value="F:ATP binding"/>
    <property type="evidence" value="ECO:0007669"/>
    <property type="project" value="UniProtKB-UniRule"/>
</dbReference>
<dbReference type="SMART" id="SM00109">
    <property type="entry name" value="C1"/>
    <property type="match status" value="1"/>
</dbReference>
<feature type="domain" description="Protein kinase" evidence="11">
    <location>
        <begin position="640"/>
        <end position="870"/>
    </location>
</feature>
<dbReference type="SUPFAM" id="SSF56112">
    <property type="entry name" value="Protein kinase-like (PK-like)"/>
    <property type="match status" value="1"/>
</dbReference>
<dbReference type="GO" id="GO:0046872">
    <property type="term" value="F:metal ion binding"/>
    <property type="evidence" value="ECO:0007669"/>
    <property type="project" value="UniProtKB-KW"/>
</dbReference>
<comment type="caution">
    <text evidence="14">The sequence shown here is derived from an EMBL/GenBank/DDBJ whole genome shotgun (WGS) entry which is preliminary data.</text>
</comment>
<evidence type="ECO:0000256" key="10">
    <source>
        <dbReference type="SAM" id="MobiDB-lite"/>
    </source>
</evidence>
<proteinExistence type="predicted"/>
<feature type="region of interest" description="Disordered" evidence="10">
    <location>
        <begin position="464"/>
        <end position="540"/>
    </location>
</feature>
<dbReference type="InterPro" id="IPR046349">
    <property type="entry name" value="C1-like_sf"/>
</dbReference>
<evidence type="ECO:0000256" key="5">
    <source>
        <dbReference type="ARBA" id="ARBA00022833"/>
    </source>
</evidence>
<dbReference type="InterPro" id="IPR046933">
    <property type="entry name" value="SAM_KSR1_N_sf"/>
</dbReference>
<evidence type="ECO:0000256" key="9">
    <source>
        <dbReference type="PROSITE-ProRule" id="PRU10141"/>
    </source>
</evidence>
<evidence type="ECO:0000256" key="4">
    <source>
        <dbReference type="ARBA" id="ARBA00022777"/>
    </source>
</evidence>
<dbReference type="InterPro" id="IPR013761">
    <property type="entry name" value="SAM/pointed_sf"/>
</dbReference>
<dbReference type="Pfam" id="PF07714">
    <property type="entry name" value="PK_Tyr_Ser-Thr"/>
    <property type="match status" value="2"/>
</dbReference>
<dbReference type="Pfam" id="PF20406">
    <property type="entry name" value="SAM_KSR1_N"/>
    <property type="match status" value="1"/>
</dbReference>
<feature type="domain" description="Phorbol-ester/DAG-type" evidence="12">
    <location>
        <begin position="397"/>
        <end position="443"/>
    </location>
</feature>
<dbReference type="FunFam" id="3.30.200.20:FF:000034">
    <property type="entry name" value="Kinase suppressor of Ras 1"/>
    <property type="match status" value="1"/>
</dbReference>
<dbReference type="PROSITE" id="PS50011">
    <property type="entry name" value="PROTEIN_KINASE_DOM"/>
    <property type="match status" value="1"/>
</dbReference>
<dbReference type="Proteomes" id="UP000285301">
    <property type="component" value="Unassembled WGS sequence"/>
</dbReference>
<organism evidence="14 15">
    <name type="scientific">Dinothrombium tinctorium</name>
    <dbReference type="NCBI Taxonomy" id="1965070"/>
    <lineage>
        <taxon>Eukaryota</taxon>
        <taxon>Metazoa</taxon>
        <taxon>Ecdysozoa</taxon>
        <taxon>Arthropoda</taxon>
        <taxon>Chelicerata</taxon>
        <taxon>Arachnida</taxon>
        <taxon>Acari</taxon>
        <taxon>Acariformes</taxon>
        <taxon>Trombidiformes</taxon>
        <taxon>Prostigmata</taxon>
        <taxon>Anystina</taxon>
        <taxon>Parasitengona</taxon>
        <taxon>Trombidioidea</taxon>
        <taxon>Trombidiidae</taxon>
        <taxon>Dinothrombium</taxon>
    </lineage>
</organism>
<dbReference type="PROSITE" id="PS50081">
    <property type="entry name" value="ZF_DAG_PE_2"/>
    <property type="match status" value="1"/>
</dbReference>
<evidence type="ECO:0000256" key="1">
    <source>
        <dbReference type="ARBA" id="ARBA00022679"/>
    </source>
</evidence>
<dbReference type="STRING" id="1965070.A0A3S3P0J5"/>
<feature type="region of interest" description="Disordered" evidence="10">
    <location>
        <begin position="575"/>
        <end position="618"/>
    </location>
</feature>
<evidence type="ECO:0000259" key="11">
    <source>
        <dbReference type="PROSITE" id="PS50011"/>
    </source>
</evidence>
<dbReference type="InterPro" id="IPR002219">
    <property type="entry name" value="PKC_DAG/PE"/>
</dbReference>
<sequence length="870" mass="98163">MMAECDDSKAREESNDCVKRTLECCVTAQAMIDINVEHLNGLRTQCETSAQLTQNEIRTLETKLVKLFSRQVVAKRKCANGVDVEQLQQYPQLKQWLRVVGVSDKSAEALSNNVLTFEGLLKATESRLKEIMREVEVRDEEIRRLLTALRNLKLCIDKLMNGEMTADLDFHWDSWDRNSNNTSSPRIERSRTARTSVPSDEMLKSYPTSPPISNASTTSCPWSPSYGSCSGPKPNSISSKDRKPTPPLTPPIQNKKFGSNSDRKFPTTPPPIKRHQTNLLSEPFPLTKSKSHEEHLANKIDRIIDPLQANQIKKYLTFNARHYHHRHHNSFDSLPHQHRRRIATEPGLGHTSPITTSPSRSPPFVSPDQPDSCFVDDAYLPLPPRSPRAHGMVHVIHHRFSKTVKVTTVLCHLCEKPMFYGYKCRECKYRCHRDCLEKVPPSCGLTSQLIDAFKQQIKSEELHSATVSSSSSVSSPYSSKSETLDRRKNRNRKPIVNVPPFGAPESSSNTSSCNSSTPSSPALIVTSAHTPPSSTKSATFNYPDVSLPSNVVINCESENGVTIVTKPLVDSEIVETQKSNDSDKTVSGTSGSTSTDSEKTLAGRIDSQDSQISDMDANERNWPRQNSLTLREWDIPYDELKIEEVIGTGRFGTVYKGNWHGSVAIKRLNMKNALDDQKAFEAFKQEVATFRKTRHENLVLFMGACMNPPHLAIVTSLCKGKTLYTHIHVCQDKNGEWLTIPKGWLCYLSPELIRCLRADNDNDLPFSTHTDVFAFGTVWYELLMGEWPFRGEAPEVIIWQVAKGIKQPLVNLQCSKEIKDLLMLCWSYKPQERPEFTKLGDVLSRLPKKRLQRSPSHPINFYRSSAESLF</sequence>
<dbReference type="InterPro" id="IPR051681">
    <property type="entry name" value="Ser/Thr_Kinases-Pseudokinases"/>
</dbReference>
<dbReference type="SUPFAM" id="SSF57889">
    <property type="entry name" value="Cysteine-rich domain"/>
    <property type="match status" value="1"/>
</dbReference>
<dbReference type="InterPro" id="IPR046861">
    <property type="entry name" value="SAM_KSR1_N"/>
</dbReference>
<feature type="compositionally biased region" description="Low complexity" evidence="10">
    <location>
        <begin position="585"/>
        <end position="595"/>
    </location>
</feature>
<feature type="region of interest" description="Disordered" evidence="10">
    <location>
        <begin position="172"/>
        <end position="277"/>
    </location>
</feature>
<accession>A0A3S3P0J5</accession>
<dbReference type="OrthoDB" id="774951at2759"/>
<evidence type="ECO:0000313" key="15">
    <source>
        <dbReference type="Proteomes" id="UP000285301"/>
    </source>
</evidence>
<name>A0A3S3P0J5_9ACAR</name>
<reference evidence="14" key="2">
    <citation type="submission" date="2018-11" db="EMBL/GenBank/DDBJ databases">
        <title>Trombidioid mite genomics.</title>
        <authorList>
            <person name="Dong X."/>
        </authorList>
    </citation>
    <scope>NUCLEOTIDE SEQUENCE</scope>
    <source>
        <strain evidence="14">UoL-WK</strain>
    </source>
</reference>
<protein>
    <submittedName>
        <fullName evidence="14">Kinase suppressor of Ras 2-like protein</fullName>
    </submittedName>
</protein>
<dbReference type="AlphaFoldDB" id="A0A3S3P0J5"/>
<dbReference type="Pfam" id="PF00130">
    <property type="entry name" value="C1_1"/>
    <property type="match status" value="1"/>
</dbReference>
<dbReference type="CDD" id="cd20812">
    <property type="entry name" value="C1_KSR"/>
    <property type="match status" value="1"/>
</dbReference>
<dbReference type="InterPro" id="IPR001245">
    <property type="entry name" value="Ser-Thr/Tyr_kinase_cat_dom"/>
</dbReference>
<feature type="region of interest" description="Disordered" evidence="10">
    <location>
        <begin position="346"/>
        <end position="368"/>
    </location>
</feature>
<dbReference type="InterPro" id="IPR017441">
    <property type="entry name" value="Protein_kinase_ATP_BS"/>
</dbReference>
<keyword evidence="1" id="KW-0808">Transferase</keyword>
<evidence type="ECO:0000313" key="13">
    <source>
        <dbReference type="EMBL" id="RWS08806.1"/>
    </source>
</evidence>
<evidence type="ECO:0000256" key="6">
    <source>
        <dbReference type="ARBA" id="ARBA00022840"/>
    </source>
</evidence>
<feature type="compositionally biased region" description="Polar residues" evidence="10">
    <location>
        <begin position="527"/>
        <end position="540"/>
    </location>
</feature>
<evidence type="ECO:0000256" key="2">
    <source>
        <dbReference type="ARBA" id="ARBA00022723"/>
    </source>
</evidence>
<dbReference type="Gene3D" id="3.30.60.20">
    <property type="match status" value="1"/>
</dbReference>
<dbReference type="PANTHER" id="PTHR44329">
    <property type="entry name" value="SERINE/THREONINE-PROTEIN KINASE TNNI3K-RELATED"/>
    <property type="match status" value="1"/>
</dbReference>
<evidence type="ECO:0000259" key="12">
    <source>
        <dbReference type="PROSITE" id="PS50081"/>
    </source>
</evidence>
<keyword evidence="5" id="KW-0862">Zinc</keyword>
<dbReference type="GO" id="GO:0004674">
    <property type="term" value="F:protein serine/threonine kinase activity"/>
    <property type="evidence" value="ECO:0007669"/>
    <property type="project" value="UniProtKB-EC"/>
</dbReference>
<dbReference type="InterPro" id="IPR000719">
    <property type="entry name" value="Prot_kinase_dom"/>
</dbReference>
<keyword evidence="4 14" id="KW-0418">Kinase</keyword>
<dbReference type="PANTHER" id="PTHR44329:SF253">
    <property type="entry name" value="KINASE SUPPRESSOR OF RAS 2"/>
    <property type="match status" value="1"/>
</dbReference>
<comment type="catalytic activity">
    <reaction evidence="8">
        <text>L-seryl-[protein] + ATP = O-phospho-L-seryl-[protein] + ADP + H(+)</text>
        <dbReference type="Rhea" id="RHEA:17989"/>
        <dbReference type="Rhea" id="RHEA-COMP:9863"/>
        <dbReference type="Rhea" id="RHEA-COMP:11604"/>
        <dbReference type="ChEBI" id="CHEBI:15378"/>
        <dbReference type="ChEBI" id="CHEBI:29999"/>
        <dbReference type="ChEBI" id="CHEBI:30616"/>
        <dbReference type="ChEBI" id="CHEBI:83421"/>
        <dbReference type="ChEBI" id="CHEBI:456216"/>
        <dbReference type="EC" id="2.7.11.1"/>
    </reaction>
</comment>
<feature type="compositionally biased region" description="Low complexity" evidence="10">
    <location>
        <begin position="464"/>
        <end position="481"/>
    </location>
</feature>
<dbReference type="InterPro" id="IPR011009">
    <property type="entry name" value="Kinase-like_dom_sf"/>
</dbReference>